<keyword evidence="2" id="KW-1185">Reference proteome</keyword>
<accession>A0A443IHL8</accession>
<comment type="caution">
    <text evidence="1">The sequence shown here is derived from an EMBL/GenBank/DDBJ whole genome shotgun (WGS) entry which is preliminary data.</text>
</comment>
<reference evidence="1 2" key="1">
    <citation type="submission" date="2014-04" db="EMBL/GenBank/DDBJ databases">
        <title>Draft genome sequence of Pantoea beijingensis strain LMG 27579, an emerging pathogen to Pleurotus eryngii with potential industrial application.</title>
        <authorList>
            <person name="Xu F."/>
            <person name="Liu Y."/>
            <person name="Wang S."/>
            <person name="Yin Y."/>
            <person name="Ma Y."/>
            <person name="Zhao S."/>
            <person name="Rong C."/>
        </authorList>
    </citation>
    <scope>NUCLEOTIDE SEQUENCE [LARGE SCALE GENOMIC DNA]</scope>
    <source>
        <strain evidence="1 2">LMG 27579</strain>
    </source>
</reference>
<evidence type="ECO:0000313" key="2">
    <source>
        <dbReference type="Proteomes" id="UP000288794"/>
    </source>
</evidence>
<dbReference type="EMBL" id="JMEE01000001">
    <property type="protein sequence ID" value="RWR03512.1"/>
    <property type="molecule type" value="Genomic_DNA"/>
</dbReference>
<dbReference type="AlphaFoldDB" id="A0A443IHL8"/>
<gene>
    <name evidence="1" type="ORF">ED28_00565</name>
</gene>
<organism evidence="1 2">
    <name type="scientific">[Pantoea] beijingensis</name>
    <dbReference type="NCBI Taxonomy" id="1324864"/>
    <lineage>
        <taxon>Bacteria</taxon>
        <taxon>Pseudomonadati</taxon>
        <taxon>Pseudomonadota</taxon>
        <taxon>Gammaproteobacteria</taxon>
        <taxon>Enterobacterales</taxon>
        <taxon>Erwiniaceae</taxon>
        <taxon>Erwinia</taxon>
    </lineage>
</organism>
<evidence type="ECO:0000313" key="1">
    <source>
        <dbReference type="EMBL" id="RWR03512.1"/>
    </source>
</evidence>
<proteinExistence type="predicted"/>
<sequence>MAFIVCSIDSFVIRNPLNSLRLIIFFDAKNVLITKIATRKREMTRLLHCQEEKRGVTNK</sequence>
<protein>
    <submittedName>
        <fullName evidence="1">Uncharacterized protein</fullName>
    </submittedName>
</protein>
<dbReference type="Proteomes" id="UP000288794">
    <property type="component" value="Unassembled WGS sequence"/>
</dbReference>
<name>A0A443IHL8_9GAMM</name>